<proteinExistence type="predicted"/>
<dbReference type="InterPro" id="IPR044824">
    <property type="entry name" value="MAIN-like"/>
</dbReference>
<dbReference type="Proteomes" id="UP000515123">
    <property type="component" value="Linkage group 9"/>
</dbReference>
<keyword evidence="3" id="KW-1185">Reference proteome</keyword>
<feature type="domain" description="Aminotransferase-like plant mobile" evidence="2">
    <location>
        <begin position="75"/>
        <end position="431"/>
    </location>
</feature>
<name>A0A6P5FQH8_ANACO</name>
<organism evidence="3 4">
    <name type="scientific">Ananas comosus</name>
    <name type="common">Pineapple</name>
    <name type="synonym">Ananas ananas</name>
    <dbReference type="NCBI Taxonomy" id="4615"/>
    <lineage>
        <taxon>Eukaryota</taxon>
        <taxon>Viridiplantae</taxon>
        <taxon>Streptophyta</taxon>
        <taxon>Embryophyta</taxon>
        <taxon>Tracheophyta</taxon>
        <taxon>Spermatophyta</taxon>
        <taxon>Magnoliopsida</taxon>
        <taxon>Liliopsida</taxon>
        <taxon>Poales</taxon>
        <taxon>Bromeliaceae</taxon>
        <taxon>Bromelioideae</taxon>
        <taxon>Ananas</taxon>
    </lineage>
</organism>
<sequence length="1081" mass="123387">MEEKVARAAPPHQMTQPPDPGPIDKSVLVEQEHHKSEAIFTGRGYKPVRFIEHGTRLNQWEVKHEGMLALLKRAGFYHLSCLKRVQLDHALLNALVERWRRETQTFHLRYGEITILLKDVAILSGLRVDGSPVTGPADCRWDELCLELLGQRPAKVKGGAVSIAWFYETFHKIPDGAGKQQIEYATRAYILYQLGCSLFPDPSGTRVHLRYLPLLRDFDLCGEIAWGAAALSHLYRELGKASMKGKTNCCAFLTLLQIWAWEHIRIGRPDRLEVKALLHDRPLGCRWNVPFKSRENVRSIDTEFYRHGLDTILDSQITWDPYNSYLMAVLPPFCTAGSAVWLSRVPLICFQVVEMHVPDRVLLQFGMIQHIPDPVEVVERVTMQGRSVEDWSTYHSKYIRRWADRLSTVVGQRETVDPDPTRARNHYFEWYWNITRRWISTPVERPTISFQSLGQSEKALVDLVMTVQRQIRRLLSGEVERKRLKENLAEIDAYISTELEKAKPSTSEVGHSHSRQKQKIRASSPRYLTPPTAIPLAIEAGIATRFIESVQHSPVMQALPIKADPDSEDNNHEEGNTIMELDQTRSIEPVGIQLQEEAIDSSSKEANEENGKVKENVNEPMEKINVRETANETIENDEQMETIGAAIEGNKVQDNPDIVMEDDEVRKSISTNMQSAKGLETIDEPVKVDKMLETLAVTIKDGKVKTLDSPMRTGEVKEGVDESIGDDKMHETVNAPMENDEKYKVVGESIEDGNVHETIHASTEEDRVQDIHDELMNDEKSETIEAHTEHVEEQERVDEPMESSQLREEQERVDELVESSKVREEHGRFDKPMETSSVSEDAKAPTENANISEKVGAPMQNDEIQEAHDGLMKDDEVHKTVEARTKCVEEQEKVDEPMERCRVQDNVEAPAKNAKIEEKVGARATPREVMKDEEVRETLEVHKVECVKEQERVNETLENSKLLENVESPAENARIKEIVIAPTKNEEVQKTPDGIMRDDEVGETVEAHIKHSKSEELGNEPNDNSKVKETLDLRMKRDKIKEMVTEPTEEAAGACVEWSEVQKRLRSNRRKRKRFHVQSTF</sequence>
<dbReference type="AlphaFoldDB" id="A0A6P5FQH8"/>
<dbReference type="InterPro" id="IPR019557">
    <property type="entry name" value="AminoTfrase-like_pln_mobile"/>
</dbReference>
<feature type="compositionally biased region" description="Basic and acidic residues" evidence="1">
    <location>
        <begin position="788"/>
        <end position="833"/>
    </location>
</feature>
<evidence type="ECO:0000313" key="4">
    <source>
        <dbReference type="RefSeq" id="XP_020095778.1"/>
    </source>
</evidence>
<reference evidence="4" key="2">
    <citation type="submission" date="2025-08" db="UniProtKB">
        <authorList>
            <consortium name="RefSeq"/>
        </authorList>
    </citation>
    <scope>IDENTIFICATION</scope>
    <source>
        <tissue evidence="4">Leaf</tissue>
    </source>
</reference>
<dbReference type="GO" id="GO:0010073">
    <property type="term" value="P:meristem maintenance"/>
    <property type="evidence" value="ECO:0007669"/>
    <property type="project" value="InterPro"/>
</dbReference>
<reference evidence="3" key="1">
    <citation type="journal article" date="2015" name="Nat. Genet.">
        <title>The pineapple genome and the evolution of CAM photosynthesis.</title>
        <authorList>
            <person name="Ming R."/>
            <person name="VanBuren R."/>
            <person name="Wai C.M."/>
            <person name="Tang H."/>
            <person name="Schatz M.C."/>
            <person name="Bowers J.E."/>
            <person name="Lyons E."/>
            <person name="Wang M.L."/>
            <person name="Chen J."/>
            <person name="Biggers E."/>
            <person name="Zhang J."/>
            <person name="Huang L."/>
            <person name="Zhang L."/>
            <person name="Miao W."/>
            <person name="Zhang J."/>
            <person name="Ye Z."/>
            <person name="Miao C."/>
            <person name="Lin Z."/>
            <person name="Wang H."/>
            <person name="Zhou H."/>
            <person name="Yim W.C."/>
            <person name="Priest H.D."/>
            <person name="Zheng C."/>
            <person name="Woodhouse M."/>
            <person name="Edger P.P."/>
            <person name="Guyot R."/>
            <person name="Guo H.B."/>
            <person name="Guo H."/>
            <person name="Zheng G."/>
            <person name="Singh R."/>
            <person name="Sharma A."/>
            <person name="Min X."/>
            <person name="Zheng Y."/>
            <person name="Lee H."/>
            <person name="Gurtowski J."/>
            <person name="Sedlazeck F.J."/>
            <person name="Harkess A."/>
            <person name="McKain M.R."/>
            <person name="Liao Z."/>
            <person name="Fang J."/>
            <person name="Liu J."/>
            <person name="Zhang X."/>
            <person name="Zhang Q."/>
            <person name="Hu W."/>
            <person name="Qin Y."/>
            <person name="Wang K."/>
            <person name="Chen L.Y."/>
            <person name="Shirley N."/>
            <person name="Lin Y.R."/>
            <person name="Liu L.Y."/>
            <person name="Hernandez A.G."/>
            <person name="Wright C.L."/>
            <person name="Bulone V."/>
            <person name="Tuskan G.A."/>
            <person name="Heath K."/>
            <person name="Zee F."/>
            <person name="Moore P.H."/>
            <person name="Sunkar R."/>
            <person name="Leebens-Mack J.H."/>
            <person name="Mockler T."/>
            <person name="Bennetzen J.L."/>
            <person name="Freeling M."/>
            <person name="Sankoff D."/>
            <person name="Paterson A.H."/>
            <person name="Zhu X."/>
            <person name="Yang X."/>
            <person name="Smith J.A."/>
            <person name="Cushman J.C."/>
            <person name="Paull R.E."/>
            <person name="Yu Q."/>
        </authorList>
    </citation>
    <scope>NUCLEOTIDE SEQUENCE [LARGE SCALE GENOMIC DNA]</scope>
    <source>
        <strain evidence="3">cv. F153</strain>
    </source>
</reference>
<accession>A0A6P5FQH8</accession>
<dbReference type="Pfam" id="PF10536">
    <property type="entry name" value="PMD"/>
    <property type="match status" value="1"/>
</dbReference>
<evidence type="ECO:0000259" key="2">
    <source>
        <dbReference type="Pfam" id="PF10536"/>
    </source>
</evidence>
<feature type="region of interest" description="Disordered" evidence="1">
    <location>
        <begin position="788"/>
        <end position="860"/>
    </location>
</feature>
<evidence type="ECO:0000256" key="1">
    <source>
        <dbReference type="SAM" id="MobiDB-lite"/>
    </source>
</evidence>
<dbReference type="GeneID" id="109715265"/>
<protein>
    <submittedName>
        <fullName evidence="4">Uncharacterized protein LOC109715265</fullName>
    </submittedName>
</protein>
<feature type="region of interest" description="Disordered" evidence="1">
    <location>
        <begin position="500"/>
        <end position="522"/>
    </location>
</feature>
<gene>
    <name evidence="4" type="primary">LOC109715265</name>
</gene>
<evidence type="ECO:0000313" key="3">
    <source>
        <dbReference type="Proteomes" id="UP000515123"/>
    </source>
</evidence>
<dbReference type="RefSeq" id="XP_020095778.1">
    <property type="nucleotide sequence ID" value="XM_020240189.1"/>
</dbReference>
<feature type="region of interest" description="Disordered" evidence="1">
    <location>
        <begin position="1"/>
        <end position="23"/>
    </location>
</feature>
<dbReference type="PANTHER" id="PTHR46033">
    <property type="entry name" value="PROTEIN MAIN-LIKE 2"/>
    <property type="match status" value="1"/>
</dbReference>
<dbReference type="PANTHER" id="PTHR46033:SF62">
    <property type="entry name" value="AMINOTRANSFERASE-LIKE PLANT MOBILE DOMAIN-CONTAINING PROTEIN"/>
    <property type="match status" value="1"/>
</dbReference>
<dbReference type="OrthoDB" id="588602at2759"/>